<keyword evidence="1 2" id="KW-0238">DNA-binding</keyword>
<dbReference type="EMBL" id="LUUL01000055">
    <property type="protein sequence ID" value="OAI28598.1"/>
    <property type="molecule type" value="Genomic_DNA"/>
</dbReference>
<dbReference type="Proteomes" id="UP000077734">
    <property type="component" value="Unassembled WGS sequence"/>
</dbReference>
<sequence length="205" mass="22236">MVFESSTTVSDLPARERILLAAHDLFYREGIRATGVDKVIAAAGVTKVTFYRHFPSKHDLIRAFLEYRHGIWMDWFVDAIRRHGGVPGGGLLPLVAVMEEWFRKPIYRGCAFINSVAELGGTLPDVLAICHSHKQDMVMAVRELLADTPGRDGLAQAAAVAIDGAIVRAQTEAPDAEVKESLRSLALVLSALQTASAAAAETAQQ</sequence>
<reference evidence="4 5" key="1">
    <citation type="submission" date="2016-03" db="EMBL/GenBank/DDBJ databases">
        <authorList>
            <person name="Heylen K."/>
            <person name="De Vos P."/>
            <person name="Vekeman B."/>
        </authorList>
    </citation>
    <scope>NUCLEOTIDE SEQUENCE [LARGE SCALE GENOMIC DNA]</scope>
    <source>
        <strain evidence="4 5">R-49807</strain>
    </source>
</reference>
<keyword evidence="5" id="KW-1185">Reference proteome</keyword>
<dbReference type="InterPro" id="IPR001647">
    <property type="entry name" value="HTH_TetR"/>
</dbReference>
<proteinExistence type="predicted"/>
<accession>A0AA91I6C1</accession>
<protein>
    <submittedName>
        <fullName evidence="4">TetR family transcriptional regulator</fullName>
    </submittedName>
</protein>
<dbReference type="SUPFAM" id="SSF46689">
    <property type="entry name" value="Homeodomain-like"/>
    <property type="match status" value="1"/>
</dbReference>
<dbReference type="InterPro" id="IPR036271">
    <property type="entry name" value="Tet_transcr_reg_TetR-rel_C_sf"/>
</dbReference>
<dbReference type="GO" id="GO:0003700">
    <property type="term" value="F:DNA-binding transcription factor activity"/>
    <property type="evidence" value="ECO:0007669"/>
    <property type="project" value="TreeGrafter"/>
</dbReference>
<name>A0AA91I6C1_9GAMM</name>
<evidence type="ECO:0000259" key="3">
    <source>
        <dbReference type="PROSITE" id="PS50977"/>
    </source>
</evidence>
<gene>
    <name evidence="4" type="ORF">A1356_06995</name>
</gene>
<evidence type="ECO:0000256" key="1">
    <source>
        <dbReference type="ARBA" id="ARBA00023125"/>
    </source>
</evidence>
<feature type="domain" description="HTH tetR-type" evidence="3">
    <location>
        <begin position="12"/>
        <end position="72"/>
    </location>
</feature>
<dbReference type="InterPro" id="IPR009057">
    <property type="entry name" value="Homeodomain-like_sf"/>
</dbReference>
<evidence type="ECO:0000313" key="5">
    <source>
        <dbReference type="Proteomes" id="UP000077734"/>
    </source>
</evidence>
<dbReference type="Gene3D" id="1.10.357.10">
    <property type="entry name" value="Tetracycline Repressor, domain 2"/>
    <property type="match status" value="1"/>
</dbReference>
<organism evidence="4 5">
    <name type="scientific">Methylomonas koyamae</name>
    <dbReference type="NCBI Taxonomy" id="702114"/>
    <lineage>
        <taxon>Bacteria</taxon>
        <taxon>Pseudomonadati</taxon>
        <taxon>Pseudomonadota</taxon>
        <taxon>Gammaproteobacteria</taxon>
        <taxon>Methylococcales</taxon>
        <taxon>Methylococcaceae</taxon>
        <taxon>Methylomonas</taxon>
    </lineage>
</organism>
<evidence type="ECO:0000256" key="2">
    <source>
        <dbReference type="PROSITE-ProRule" id="PRU00335"/>
    </source>
</evidence>
<dbReference type="GO" id="GO:0000976">
    <property type="term" value="F:transcription cis-regulatory region binding"/>
    <property type="evidence" value="ECO:0007669"/>
    <property type="project" value="TreeGrafter"/>
</dbReference>
<dbReference type="Pfam" id="PF00440">
    <property type="entry name" value="TetR_N"/>
    <property type="match status" value="1"/>
</dbReference>
<comment type="caution">
    <text evidence="4">The sequence shown here is derived from an EMBL/GenBank/DDBJ whole genome shotgun (WGS) entry which is preliminary data.</text>
</comment>
<evidence type="ECO:0000313" key="4">
    <source>
        <dbReference type="EMBL" id="OAI28598.1"/>
    </source>
</evidence>
<dbReference type="PRINTS" id="PR00455">
    <property type="entry name" value="HTHTETR"/>
</dbReference>
<dbReference type="RefSeq" id="WP_064025556.1">
    <property type="nucleotide sequence ID" value="NZ_LUUL01000055.1"/>
</dbReference>
<feature type="DNA-binding region" description="H-T-H motif" evidence="2">
    <location>
        <begin position="35"/>
        <end position="54"/>
    </location>
</feature>
<dbReference type="PANTHER" id="PTHR30055:SF200">
    <property type="entry name" value="HTH-TYPE TRANSCRIPTIONAL REPRESSOR BDCR"/>
    <property type="match status" value="1"/>
</dbReference>
<dbReference type="SUPFAM" id="SSF48498">
    <property type="entry name" value="Tetracyclin repressor-like, C-terminal domain"/>
    <property type="match status" value="1"/>
</dbReference>
<dbReference type="PANTHER" id="PTHR30055">
    <property type="entry name" value="HTH-TYPE TRANSCRIPTIONAL REGULATOR RUTR"/>
    <property type="match status" value="1"/>
</dbReference>
<dbReference type="AlphaFoldDB" id="A0AA91I6C1"/>
<dbReference type="InterPro" id="IPR050109">
    <property type="entry name" value="HTH-type_TetR-like_transc_reg"/>
</dbReference>
<dbReference type="PROSITE" id="PS50977">
    <property type="entry name" value="HTH_TETR_2"/>
    <property type="match status" value="1"/>
</dbReference>